<keyword evidence="2 8" id="KW-0813">Transport</keyword>
<proteinExistence type="inferred from homology"/>
<dbReference type="RefSeq" id="WP_307198757.1">
    <property type="nucleotide sequence ID" value="NZ_JAUTAN010000001.1"/>
</dbReference>
<comment type="similarity">
    <text evidence="8">Belongs to the ATPase delta chain family.</text>
</comment>
<dbReference type="PRINTS" id="PR00125">
    <property type="entry name" value="ATPASEDELTA"/>
</dbReference>
<keyword evidence="6 8" id="KW-0139">CF(1)</keyword>
<sequence length="268" mass="28019">MADFRGTSADALAALTVELRAVAEGDLARVGGDLFAVAGILRGEPALRRVVTDVSVPAEAKQGLLRQILQGKVAEGTLPLVASAVAHRWTVARDLADAIERLGEIAVVRSAGADSTRLENEIFELGQVVKGEPSLRDALSDPARSVDDKARLVDDLLGGKALPATVVLAKQSLVGSYRTVSAALATYERVAADVNGERVASVTVAKPLAEGDRARLVDVLSRQYGRPVHLNVVVDPSVVGGVLVEIGDDIIDGTVAGRLDTARRRLAG</sequence>
<keyword evidence="3 8" id="KW-0375">Hydrogen ion transport</keyword>
<dbReference type="AlphaFoldDB" id="A0AAJ1U137"/>
<evidence type="ECO:0000256" key="7">
    <source>
        <dbReference type="ARBA" id="ARBA00023310"/>
    </source>
</evidence>
<dbReference type="NCBIfam" id="NF009967">
    <property type="entry name" value="PRK13430.1"/>
    <property type="match status" value="1"/>
</dbReference>
<gene>
    <name evidence="8" type="primary">atpH</name>
    <name evidence="9" type="ORF">QE405_000617</name>
</gene>
<evidence type="ECO:0000313" key="9">
    <source>
        <dbReference type="EMBL" id="MDQ1103333.1"/>
    </source>
</evidence>
<evidence type="ECO:0000256" key="4">
    <source>
        <dbReference type="ARBA" id="ARBA00023065"/>
    </source>
</evidence>
<dbReference type="Pfam" id="PF00213">
    <property type="entry name" value="OSCP"/>
    <property type="match status" value="1"/>
</dbReference>
<dbReference type="EMBL" id="JAUTAN010000001">
    <property type="protein sequence ID" value="MDQ1103333.1"/>
    <property type="molecule type" value="Genomic_DNA"/>
</dbReference>
<dbReference type="Proteomes" id="UP001239215">
    <property type="component" value="Unassembled WGS sequence"/>
</dbReference>
<dbReference type="InterPro" id="IPR000711">
    <property type="entry name" value="ATPase_OSCP/dsu"/>
</dbReference>
<organism evidence="9 10">
    <name type="scientific">Nocardioides zeae</name>
    <dbReference type="NCBI Taxonomy" id="1457234"/>
    <lineage>
        <taxon>Bacteria</taxon>
        <taxon>Bacillati</taxon>
        <taxon>Actinomycetota</taxon>
        <taxon>Actinomycetes</taxon>
        <taxon>Propionibacteriales</taxon>
        <taxon>Nocardioidaceae</taxon>
        <taxon>Nocardioides</taxon>
    </lineage>
</organism>
<dbReference type="GO" id="GO:0046933">
    <property type="term" value="F:proton-transporting ATP synthase activity, rotational mechanism"/>
    <property type="evidence" value="ECO:0007669"/>
    <property type="project" value="UniProtKB-UniRule"/>
</dbReference>
<evidence type="ECO:0000256" key="5">
    <source>
        <dbReference type="ARBA" id="ARBA00023136"/>
    </source>
</evidence>
<keyword evidence="8" id="KW-1003">Cell membrane</keyword>
<dbReference type="GO" id="GO:0005886">
    <property type="term" value="C:plasma membrane"/>
    <property type="evidence" value="ECO:0007669"/>
    <property type="project" value="UniProtKB-SubCell"/>
</dbReference>
<comment type="function">
    <text evidence="8">This protein is part of the stalk that links CF(0) to CF(1). It either transmits conformational changes from CF(0) to CF(1) or is implicated in proton conduction.</text>
</comment>
<keyword evidence="4 8" id="KW-0406">Ion transport</keyword>
<accession>A0AAJ1U137</accession>
<evidence type="ECO:0000256" key="1">
    <source>
        <dbReference type="ARBA" id="ARBA00004370"/>
    </source>
</evidence>
<comment type="subcellular location">
    <subcellularLocation>
        <location evidence="8">Cell membrane</location>
        <topology evidence="8">Peripheral membrane protein</topology>
    </subcellularLocation>
    <subcellularLocation>
        <location evidence="1">Membrane</location>
    </subcellularLocation>
</comment>
<dbReference type="HAMAP" id="MF_01416">
    <property type="entry name" value="ATP_synth_delta_bact"/>
    <property type="match status" value="1"/>
</dbReference>
<keyword evidence="5 8" id="KW-0472">Membrane</keyword>
<comment type="caution">
    <text evidence="9">The sequence shown here is derived from an EMBL/GenBank/DDBJ whole genome shotgun (WGS) entry which is preliminary data.</text>
</comment>
<evidence type="ECO:0000256" key="6">
    <source>
        <dbReference type="ARBA" id="ARBA00023196"/>
    </source>
</evidence>
<dbReference type="GO" id="GO:0045259">
    <property type="term" value="C:proton-transporting ATP synthase complex"/>
    <property type="evidence" value="ECO:0007669"/>
    <property type="project" value="UniProtKB-KW"/>
</dbReference>
<evidence type="ECO:0000256" key="2">
    <source>
        <dbReference type="ARBA" id="ARBA00022448"/>
    </source>
</evidence>
<evidence type="ECO:0000313" key="10">
    <source>
        <dbReference type="Proteomes" id="UP001239215"/>
    </source>
</evidence>
<reference evidence="9" key="1">
    <citation type="submission" date="2023-07" db="EMBL/GenBank/DDBJ databases">
        <title>Functional and genomic diversity of the sorghum phyllosphere microbiome.</title>
        <authorList>
            <person name="Shade A."/>
        </authorList>
    </citation>
    <scope>NUCLEOTIDE SEQUENCE</scope>
    <source>
        <strain evidence="9">SORGH_AS_1067</strain>
    </source>
</reference>
<evidence type="ECO:0000256" key="3">
    <source>
        <dbReference type="ARBA" id="ARBA00022781"/>
    </source>
</evidence>
<protein>
    <recommendedName>
        <fullName evidence="8">ATP synthase subunit delta</fullName>
    </recommendedName>
    <alternativeName>
        <fullName evidence="8">ATP synthase F(1) sector subunit delta</fullName>
    </alternativeName>
    <alternativeName>
        <fullName evidence="8">F-type ATPase subunit delta</fullName>
        <shortName evidence="8">F-ATPase subunit delta</shortName>
    </alternativeName>
</protein>
<keyword evidence="7 8" id="KW-0066">ATP synthesis</keyword>
<evidence type="ECO:0000256" key="8">
    <source>
        <dbReference type="HAMAP-Rule" id="MF_01416"/>
    </source>
</evidence>
<name>A0AAJ1U137_9ACTN</name>
<dbReference type="PANTHER" id="PTHR11910">
    <property type="entry name" value="ATP SYNTHASE DELTA CHAIN"/>
    <property type="match status" value="1"/>
</dbReference>
<dbReference type="InterPro" id="IPR020781">
    <property type="entry name" value="ATPase_OSCP/d_CS"/>
</dbReference>
<comment type="function">
    <text evidence="8">F(1)F(0) ATP synthase produces ATP from ADP in the presence of a proton or sodium gradient. F-type ATPases consist of two structural domains, F(1) containing the extramembraneous catalytic core and F(0) containing the membrane proton channel, linked together by a central stalk and a peripheral stalk. During catalysis, ATP synthesis in the catalytic domain of F(1) is coupled via a rotary mechanism of the central stalk subunits to proton translocation.</text>
</comment>
<dbReference type="PROSITE" id="PS00389">
    <property type="entry name" value="ATPASE_DELTA"/>
    <property type="match status" value="1"/>
</dbReference>